<dbReference type="GO" id="GO:0005634">
    <property type="term" value="C:nucleus"/>
    <property type="evidence" value="ECO:0007669"/>
    <property type="project" value="UniProtKB-SubCell"/>
</dbReference>
<dbReference type="Gene3D" id="1.10.10.1700">
    <property type="entry name" value="Histone-lysine N-methyltransferase"/>
    <property type="match status" value="1"/>
</dbReference>
<evidence type="ECO:0000256" key="3">
    <source>
        <dbReference type="ARBA" id="ARBA00022454"/>
    </source>
</evidence>
<dbReference type="Proteomes" id="UP000075840">
    <property type="component" value="Unassembled WGS sequence"/>
</dbReference>
<keyword evidence="4" id="KW-0489">Methyltransferase</keyword>
<sequence length="116" mass="13419">MPNQSPRIEKPAHKTHNNELKHILEEFQRAHNYIQCYQRLMNRMPPSLQLNSRRALDRQKAHIYHYLRALDQRSGFTILPLPSLLPRTSPRCESLLHPALAEERPGSSGWSGASLC</sequence>
<evidence type="ECO:0000256" key="4">
    <source>
        <dbReference type="ARBA" id="ARBA00022603"/>
    </source>
</evidence>
<dbReference type="EnsemblMetazoa" id="AARA008337-RA">
    <property type="protein sequence ID" value="AARA008337-PA"/>
    <property type="gene ID" value="AARA008337"/>
</dbReference>
<proteinExistence type="predicted"/>
<reference evidence="9" key="1">
    <citation type="submission" date="2022-08" db="UniProtKB">
        <authorList>
            <consortium name="EnsemblMetazoa"/>
        </authorList>
    </citation>
    <scope>IDENTIFICATION</scope>
    <source>
        <strain evidence="9">Dongola</strain>
    </source>
</reference>
<keyword evidence="3" id="KW-0158">Chromosome</keyword>
<accession>A0A182I441</accession>
<evidence type="ECO:0000256" key="8">
    <source>
        <dbReference type="ARBA" id="ARBA00023242"/>
    </source>
</evidence>
<evidence type="ECO:0000313" key="10">
    <source>
        <dbReference type="Proteomes" id="UP000075840"/>
    </source>
</evidence>
<protein>
    <submittedName>
        <fullName evidence="9">Uncharacterized protein</fullName>
    </submittedName>
</protein>
<keyword evidence="6" id="KW-0949">S-adenosyl-L-methionine</keyword>
<dbReference type="GO" id="GO:0042799">
    <property type="term" value="F:histone H4K20 methyltransferase activity"/>
    <property type="evidence" value="ECO:0007669"/>
    <property type="project" value="TreeGrafter"/>
</dbReference>
<organism evidence="9 10">
    <name type="scientific">Anopheles arabiensis</name>
    <name type="common">Mosquito</name>
    <dbReference type="NCBI Taxonomy" id="7173"/>
    <lineage>
        <taxon>Eukaryota</taxon>
        <taxon>Metazoa</taxon>
        <taxon>Ecdysozoa</taxon>
        <taxon>Arthropoda</taxon>
        <taxon>Hexapoda</taxon>
        <taxon>Insecta</taxon>
        <taxon>Pterygota</taxon>
        <taxon>Neoptera</taxon>
        <taxon>Endopterygota</taxon>
        <taxon>Diptera</taxon>
        <taxon>Nematocera</taxon>
        <taxon>Culicoidea</taxon>
        <taxon>Culicidae</taxon>
        <taxon>Anophelinae</taxon>
        <taxon>Anopheles</taxon>
    </lineage>
</organism>
<dbReference type="PANTHER" id="PTHR12977">
    <property type="entry name" value="SUPPRESSOR OF VARIEGATION 4-20-RELATED"/>
    <property type="match status" value="1"/>
</dbReference>
<dbReference type="GO" id="GO:0005694">
    <property type="term" value="C:chromosome"/>
    <property type="evidence" value="ECO:0007669"/>
    <property type="project" value="UniProtKB-SubCell"/>
</dbReference>
<dbReference type="GO" id="GO:0032259">
    <property type="term" value="P:methylation"/>
    <property type="evidence" value="ECO:0007669"/>
    <property type="project" value="UniProtKB-KW"/>
</dbReference>
<keyword evidence="7" id="KW-0156">Chromatin regulator</keyword>
<evidence type="ECO:0000256" key="7">
    <source>
        <dbReference type="ARBA" id="ARBA00022853"/>
    </source>
</evidence>
<name>A0A182I441_ANOAR</name>
<evidence type="ECO:0000313" key="9">
    <source>
        <dbReference type="EnsemblMetazoa" id="AARA008337-PA"/>
    </source>
</evidence>
<dbReference type="InterPro" id="IPR041938">
    <property type="entry name" value="Hist-Lys_N-MTase_N"/>
</dbReference>
<dbReference type="AlphaFoldDB" id="A0A182I441"/>
<keyword evidence="10" id="KW-1185">Reference proteome</keyword>
<evidence type="ECO:0000256" key="1">
    <source>
        <dbReference type="ARBA" id="ARBA00004123"/>
    </source>
</evidence>
<keyword evidence="8" id="KW-0539">Nucleus</keyword>
<evidence type="ECO:0000256" key="6">
    <source>
        <dbReference type="ARBA" id="ARBA00022691"/>
    </source>
</evidence>
<evidence type="ECO:0000256" key="2">
    <source>
        <dbReference type="ARBA" id="ARBA00004286"/>
    </source>
</evidence>
<dbReference type="PANTHER" id="PTHR12977:SF4">
    <property type="entry name" value="HISTONE-LYSINE N-METHYLTRANSFERASE KMT5B"/>
    <property type="match status" value="1"/>
</dbReference>
<dbReference type="VEuPathDB" id="VectorBase:AARA008337"/>
<comment type="subcellular location">
    <subcellularLocation>
        <location evidence="2">Chromosome</location>
    </subcellularLocation>
    <subcellularLocation>
        <location evidence="1">Nucleus</location>
    </subcellularLocation>
</comment>
<dbReference type="InterPro" id="IPR039977">
    <property type="entry name" value="Suv4-20/Set9"/>
</dbReference>
<evidence type="ECO:0000256" key="5">
    <source>
        <dbReference type="ARBA" id="ARBA00022679"/>
    </source>
</evidence>
<dbReference type="EMBL" id="APCN01002272">
    <property type="status" value="NOT_ANNOTATED_CDS"/>
    <property type="molecule type" value="Genomic_DNA"/>
</dbReference>
<keyword evidence="5" id="KW-0808">Transferase</keyword>